<dbReference type="CDD" id="cd03025">
    <property type="entry name" value="DsbA_FrnE_like"/>
    <property type="match status" value="1"/>
</dbReference>
<keyword evidence="3" id="KW-1185">Reference proteome</keyword>
<reference evidence="2 3" key="1">
    <citation type="submission" date="2014-04" db="EMBL/GenBank/DDBJ databases">
        <title>Draft genome sequence of Photobacterium halotolerans S2753: a solonamide, ngercheumicin and holomycin producer.</title>
        <authorList>
            <person name="Machado H.R."/>
            <person name="Gram L."/>
        </authorList>
    </citation>
    <scope>NUCLEOTIDE SEQUENCE [LARGE SCALE GENOMIC DNA]</scope>
    <source>
        <strain evidence="2 3">S2753</strain>
    </source>
</reference>
<dbReference type="PANTHER" id="PTHR13887:SF51">
    <property type="entry name" value="DSBA FAMILY PROTEIN"/>
    <property type="match status" value="1"/>
</dbReference>
<dbReference type="EMBL" id="JMIB01000010">
    <property type="protein sequence ID" value="KDM92257.1"/>
    <property type="molecule type" value="Genomic_DNA"/>
</dbReference>
<dbReference type="Gene3D" id="3.40.30.10">
    <property type="entry name" value="Glutaredoxin"/>
    <property type="match status" value="1"/>
</dbReference>
<dbReference type="GO" id="GO:0016491">
    <property type="term" value="F:oxidoreductase activity"/>
    <property type="evidence" value="ECO:0007669"/>
    <property type="project" value="InterPro"/>
</dbReference>
<evidence type="ECO:0000313" key="2">
    <source>
        <dbReference type="EMBL" id="KDM92257.1"/>
    </source>
</evidence>
<dbReference type="RefSeq" id="WP_036750683.1">
    <property type="nucleotide sequence ID" value="NZ_JAGSGC010000012.1"/>
</dbReference>
<dbReference type="Pfam" id="PF01323">
    <property type="entry name" value="DSBA"/>
    <property type="match status" value="1"/>
</dbReference>
<protein>
    <recommendedName>
        <fullName evidence="1">DSBA-like thioredoxin domain-containing protein</fullName>
    </recommendedName>
</protein>
<feature type="domain" description="DSBA-like thioredoxin" evidence="1">
    <location>
        <begin position="8"/>
        <end position="186"/>
    </location>
</feature>
<accession>A0A066RX60</accession>
<sequence>MVSTVLNVHYFFDPLCGWCFGASPLIDHLIQRDDIQLNLHPGGLFNSRTLSPETRQHFLESDQKIHSMSGVEFGAAYQAKMRDADSVVLDSMLPIRAVLAAEQCGYAATEMLKRIQLAHYQQGKTVHEIEVLTSLAADIGIPADIWNDVFAQTDEQSDIASTTNLMLKQHLRGYPSMTVEIDGQWISVPVQSYFGNLKAWETFWNQLSR</sequence>
<gene>
    <name evidence="2" type="ORF">EA58_07135</name>
</gene>
<name>A0A066RX60_9GAMM</name>
<dbReference type="OrthoDB" id="9813770at2"/>
<evidence type="ECO:0000259" key="1">
    <source>
        <dbReference type="Pfam" id="PF01323"/>
    </source>
</evidence>
<dbReference type="InterPro" id="IPR036249">
    <property type="entry name" value="Thioredoxin-like_sf"/>
</dbReference>
<comment type="caution">
    <text evidence="2">The sequence shown here is derived from an EMBL/GenBank/DDBJ whole genome shotgun (WGS) entry which is preliminary data.</text>
</comment>
<dbReference type="PANTHER" id="PTHR13887">
    <property type="entry name" value="GLUTATHIONE S-TRANSFERASE KAPPA"/>
    <property type="match status" value="1"/>
</dbReference>
<dbReference type="Proteomes" id="UP000027192">
    <property type="component" value="Unassembled WGS sequence"/>
</dbReference>
<dbReference type="STRING" id="1654360.EA58_07135"/>
<dbReference type="AlphaFoldDB" id="A0A066RX60"/>
<organism evidence="2 3">
    <name type="scientific">Photobacterium galatheae</name>
    <dbReference type="NCBI Taxonomy" id="1654360"/>
    <lineage>
        <taxon>Bacteria</taxon>
        <taxon>Pseudomonadati</taxon>
        <taxon>Pseudomonadota</taxon>
        <taxon>Gammaproteobacteria</taxon>
        <taxon>Vibrionales</taxon>
        <taxon>Vibrionaceae</taxon>
        <taxon>Photobacterium</taxon>
    </lineage>
</organism>
<dbReference type="InterPro" id="IPR001853">
    <property type="entry name" value="DSBA-like_thioredoxin_dom"/>
</dbReference>
<dbReference type="SUPFAM" id="SSF52833">
    <property type="entry name" value="Thioredoxin-like"/>
    <property type="match status" value="1"/>
</dbReference>
<proteinExistence type="predicted"/>
<evidence type="ECO:0000313" key="3">
    <source>
        <dbReference type="Proteomes" id="UP000027192"/>
    </source>
</evidence>